<name>A0A553NQ37_TIGCA</name>
<sequence>MESTYSSSTEDDSSSGSRSSTSSPGLHPDYEYLNGVLMCYMRADNPFTRGLEYHQLFKDNVRTDTAIICNGEYYYYVHWIVISSQWSYLRVLFENVIKPEEPFTRVIRIDGPSLELFDEVIRFLYLGESLIPSIQRQTFQRLLCGLQILYIYPPDMSLAVDLPLLTFHTSLGPWHYINHRESNPAFVPRSSLRPQR</sequence>
<proteinExistence type="predicted"/>
<dbReference type="Pfam" id="PF00651">
    <property type="entry name" value="BTB"/>
    <property type="match status" value="1"/>
</dbReference>
<feature type="domain" description="BTB" evidence="2">
    <location>
        <begin position="63"/>
        <end position="133"/>
    </location>
</feature>
<dbReference type="EMBL" id="VCGU01000011">
    <property type="protein sequence ID" value="TRY67545.1"/>
    <property type="molecule type" value="Genomic_DNA"/>
</dbReference>
<dbReference type="InterPro" id="IPR000210">
    <property type="entry name" value="BTB/POZ_dom"/>
</dbReference>
<gene>
    <name evidence="3" type="ORF">TCAL_09075</name>
</gene>
<keyword evidence="4" id="KW-1185">Reference proteome</keyword>
<reference evidence="3 4" key="1">
    <citation type="journal article" date="2018" name="Nat. Ecol. Evol.">
        <title>Genomic signatures of mitonuclear coevolution across populations of Tigriopus californicus.</title>
        <authorList>
            <person name="Barreto F.S."/>
            <person name="Watson E.T."/>
            <person name="Lima T.G."/>
            <person name="Willett C.S."/>
            <person name="Edmands S."/>
            <person name="Li W."/>
            <person name="Burton R.S."/>
        </authorList>
    </citation>
    <scope>NUCLEOTIDE SEQUENCE [LARGE SCALE GENOMIC DNA]</scope>
    <source>
        <strain evidence="3 4">San Diego</strain>
    </source>
</reference>
<dbReference type="Proteomes" id="UP000318571">
    <property type="component" value="Chromosome 4"/>
</dbReference>
<comment type="caution">
    <text evidence="3">The sequence shown here is derived from an EMBL/GenBank/DDBJ whole genome shotgun (WGS) entry which is preliminary data.</text>
</comment>
<evidence type="ECO:0000313" key="3">
    <source>
        <dbReference type="EMBL" id="TRY67545.1"/>
    </source>
</evidence>
<organism evidence="3 4">
    <name type="scientific">Tigriopus californicus</name>
    <name type="common">Marine copepod</name>
    <dbReference type="NCBI Taxonomy" id="6832"/>
    <lineage>
        <taxon>Eukaryota</taxon>
        <taxon>Metazoa</taxon>
        <taxon>Ecdysozoa</taxon>
        <taxon>Arthropoda</taxon>
        <taxon>Crustacea</taxon>
        <taxon>Multicrustacea</taxon>
        <taxon>Hexanauplia</taxon>
        <taxon>Copepoda</taxon>
        <taxon>Harpacticoida</taxon>
        <taxon>Harpacticidae</taxon>
        <taxon>Tigriopus</taxon>
    </lineage>
</organism>
<accession>A0A553NQ37</accession>
<dbReference type="PROSITE" id="PS50097">
    <property type="entry name" value="BTB"/>
    <property type="match status" value="1"/>
</dbReference>
<evidence type="ECO:0000256" key="1">
    <source>
        <dbReference type="SAM" id="MobiDB-lite"/>
    </source>
</evidence>
<dbReference type="SUPFAM" id="SSF54695">
    <property type="entry name" value="POZ domain"/>
    <property type="match status" value="1"/>
</dbReference>
<dbReference type="AlphaFoldDB" id="A0A553NQ37"/>
<dbReference type="InterPro" id="IPR011333">
    <property type="entry name" value="SKP1/BTB/POZ_sf"/>
</dbReference>
<evidence type="ECO:0000313" key="4">
    <source>
        <dbReference type="Proteomes" id="UP000318571"/>
    </source>
</evidence>
<protein>
    <recommendedName>
        <fullName evidence="2">BTB domain-containing protein</fullName>
    </recommendedName>
</protein>
<dbReference type="Gene3D" id="3.30.710.10">
    <property type="entry name" value="Potassium Channel Kv1.1, Chain A"/>
    <property type="match status" value="1"/>
</dbReference>
<feature type="compositionally biased region" description="Low complexity" evidence="1">
    <location>
        <begin position="1"/>
        <end position="23"/>
    </location>
</feature>
<dbReference type="CDD" id="cd18186">
    <property type="entry name" value="BTB_POZ_ZBTB_KLHL-like"/>
    <property type="match status" value="1"/>
</dbReference>
<feature type="region of interest" description="Disordered" evidence="1">
    <location>
        <begin position="1"/>
        <end position="26"/>
    </location>
</feature>
<evidence type="ECO:0000259" key="2">
    <source>
        <dbReference type="PROSITE" id="PS50097"/>
    </source>
</evidence>